<accession>A0ABV7PCN6</accession>
<protein>
    <submittedName>
        <fullName evidence="1">Uncharacterized protein</fullName>
    </submittedName>
</protein>
<dbReference type="Proteomes" id="UP001595645">
    <property type="component" value="Unassembled WGS sequence"/>
</dbReference>
<proteinExistence type="predicted"/>
<keyword evidence="2" id="KW-1185">Reference proteome</keyword>
<gene>
    <name evidence="1" type="ORF">ACFOSH_43670</name>
</gene>
<dbReference type="EMBL" id="JBHRWK010000160">
    <property type="protein sequence ID" value="MFC3456360.1"/>
    <property type="molecule type" value="Genomic_DNA"/>
</dbReference>
<evidence type="ECO:0000313" key="1">
    <source>
        <dbReference type="EMBL" id="MFC3456360.1"/>
    </source>
</evidence>
<comment type="caution">
    <text evidence="1">The sequence shown here is derived from an EMBL/GenBank/DDBJ whole genome shotgun (WGS) entry which is preliminary data.</text>
</comment>
<organism evidence="1 2">
    <name type="scientific">Amycolatopsis speibonae</name>
    <dbReference type="NCBI Taxonomy" id="1450224"/>
    <lineage>
        <taxon>Bacteria</taxon>
        <taxon>Bacillati</taxon>
        <taxon>Actinomycetota</taxon>
        <taxon>Actinomycetes</taxon>
        <taxon>Pseudonocardiales</taxon>
        <taxon>Pseudonocardiaceae</taxon>
        <taxon>Amycolatopsis</taxon>
    </lineage>
</organism>
<evidence type="ECO:0000313" key="2">
    <source>
        <dbReference type="Proteomes" id="UP001595645"/>
    </source>
</evidence>
<name>A0ABV7PCN6_9PSEU</name>
<sequence length="67" mass="7539">MPYKSAFPAIIPADEIPSGFIEDQTRFPFLYNQGNDVEVGLRCRPAVARWIGIHLEAFYGTAEHRSA</sequence>
<dbReference type="RefSeq" id="WP_378247638.1">
    <property type="nucleotide sequence ID" value="NZ_JBHRWK010000160.1"/>
</dbReference>
<reference evidence="2" key="1">
    <citation type="journal article" date="2019" name="Int. J. Syst. Evol. Microbiol.">
        <title>The Global Catalogue of Microorganisms (GCM) 10K type strain sequencing project: providing services to taxonomists for standard genome sequencing and annotation.</title>
        <authorList>
            <consortium name="The Broad Institute Genomics Platform"/>
            <consortium name="The Broad Institute Genome Sequencing Center for Infectious Disease"/>
            <person name="Wu L."/>
            <person name="Ma J."/>
        </authorList>
    </citation>
    <scope>NUCLEOTIDE SEQUENCE [LARGE SCALE GENOMIC DNA]</scope>
    <source>
        <strain evidence="2">CGMCC 4.7676</strain>
    </source>
</reference>